<dbReference type="GO" id="GO:0016787">
    <property type="term" value="F:hydrolase activity"/>
    <property type="evidence" value="ECO:0007669"/>
    <property type="project" value="UniProtKB-KW"/>
</dbReference>
<organism evidence="3 4">
    <name type="scientific">[Pasteurella] mairii</name>
    <dbReference type="NCBI Taxonomy" id="757"/>
    <lineage>
        <taxon>Bacteria</taxon>
        <taxon>Pseudomonadati</taxon>
        <taxon>Pseudomonadota</taxon>
        <taxon>Gammaproteobacteria</taxon>
        <taxon>Pasteurellales</taxon>
        <taxon>Pasteurellaceae</taxon>
    </lineage>
</organism>
<proteinExistence type="predicted"/>
<protein>
    <submittedName>
        <fullName evidence="3">Replicative DNA helicase</fullName>
        <ecNumber evidence="3">3.6.4.12</ecNumber>
    </submittedName>
</protein>
<reference evidence="3 4" key="1">
    <citation type="submission" date="2018-06" db="EMBL/GenBank/DDBJ databases">
        <authorList>
            <consortium name="Pathogen Informatics"/>
            <person name="Doyle S."/>
        </authorList>
    </citation>
    <scope>NUCLEOTIDE SEQUENCE [LARGE SCALE GENOMIC DNA]</scope>
    <source>
        <strain evidence="3 4">NCTC10699</strain>
    </source>
</reference>
<dbReference type="InterPro" id="IPR036185">
    <property type="entry name" value="DNA_heli_DnaB-like_N_sf"/>
</dbReference>
<feature type="compositionally biased region" description="Basic and acidic residues" evidence="2">
    <location>
        <begin position="113"/>
        <end position="128"/>
    </location>
</feature>
<evidence type="ECO:0000313" key="4">
    <source>
        <dbReference type="Proteomes" id="UP000254280"/>
    </source>
</evidence>
<keyword evidence="4" id="KW-1185">Reference proteome</keyword>
<feature type="region of interest" description="Disordered" evidence="2">
    <location>
        <begin position="108"/>
        <end position="128"/>
    </location>
</feature>
<keyword evidence="3" id="KW-0067">ATP-binding</keyword>
<evidence type="ECO:0000313" key="3">
    <source>
        <dbReference type="EMBL" id="SUB33626.1"/>
    </source>
</evidence>
<dbReference type="GO" id="GO:0003678">
    <property type="term" value="F:DNA helicase activity"/>
    <property type="evidence" value="ECO:0007669"/>
    <property type="project" value="UniProtKB-EC"/>
</dbReference>
<dbReference type="GO" id="GO:0006269">
    <property type="term" value="P:DNA replication, synthesis of primer"/>
    <property type="evidence" value="ECO:0007669"/>
    <property type="project" value="UniProtKB-KW"/>
</dbReference>
<dbReference type="OrthoDB" id="6472549at2"/>
<evidence type="ECO:0000256" key="1">
    <source>
        <dbReference type="ARBA" id="ARBA00022515"/>
    </source>
</evidence>
<dbReference type="EMBL" id="UGSS01000002">
    <property type="protein sequence ID" value="SUB33626.1"/>
    <property type="molecule type" value="Genomic_DNA"/>
</dbReference>
<dbReference type="EC" id="3.6.4.12" evidence="3"/>
<dbReference type="AlphaFoldDB" id="A0A379B506"/>
<keyword evidence="3" id="KW-0378">Hydrolase</keyword>
<sequence length="128" mass="14148">MDGFAYLAELSKNTPMVANTNAYADVVRDNAIKRFALAKIQDCTTALLDKSNLSTEDRLDAISKMMSQIAGYERSGKQAGLCKADEVASDWLEDWNVRKMQPERVAGLSVSCMKKESKSKKSEMSSRG</sequence>
<dbReference type="GO" id="GO:0005524">
    <property type="term" value="F:ATP binding"/>
    <property type="evidence" value="ECO:0007669"/>
    <property type="project" value="InterPro"/>
</dbReference>
<dbReference type="GO" id="GO:1990077">
    <property type="term" value="C:primosome complex"/>
    <property type="evidence" value="ECO:0007669"/>
    <property type="project" value="UniProtKB-KW"/>
</dbReference>
<dbReference type="Gene3D" id="1.10.860.10">
    <property type="entry name" value="DNAb Helicase, Chain A"/>
    <property type="match status" value="1"/>
</dbReference>
<gene>
    <name evidence="3" type="primary">dnaB2_2</name>
    <name evidence="3" type="ORF">NCTC10699_01253</name>
</gene>
<name>A0A379B506_9PAST</name>
<keyword evidence="1" id="KW-0639">Primosome</keyword>
<accession>A0A379B506</accession>
<evidence type="ECO:0000256" key="2">
    <source>
        <dbReference type="SAM" id="MobiDB-lite"/>
    </source>
</evidence>
<dbReference type="InterPro" id="IPR016136">
    <property type="entry name" value="DNA_helicase_N/primase_C"/>
</dbReference>
<keyword evidence="3" id="KW-0547">Nucleotide-binding</keyword>
<keyword evidence="3" id="KW-0347">Helicase</keyword>
<dbReference type="SUPFAM" id="SSF48024">
    <property type="entry name" value="N-terminal domain of DnaB helicase"/>
    <property type="match status" value="1"/>
</dbReference>
<dbReference type="Proteomes" id="UP000254280">
    <property type="component" value="Unassembled WGS sequence"/>
</dbReference>